<keyword evidence="2" id="KW-0472">Membrane</keyword>
<comment type="caution">
    <text evidence="4">The sequence shown here is derived from an EMBL/GenBank/DDBJ whole genome shotgun (WGS) entry which is preliminary data.</text>
</comment>
<evidence type="ECO:0000313" key="5">
    <source>
        <dbReference type="Proteomes" id="UP000004508"/>
    </source>
</evidence>
<organism evidence="4 5">
    <name type="scientific">Ktedonobacter racemifer DSM 44963</name>
    <dbReference type="NCBI Taxonomy" id="485913"/>
    <lineage>
        <taxon>Bacteria</taxon>
        <taxon>Bacillati</taxon>
        <taxon>Chloroflexota</taxon>
        <taxon>Ktedonobacteria</taxon>
        <taxon>Ktedonobacterales</taxon>
        <taxon>Ktedonobacteraceae</taxon>
        <taxon>Ktedonobacter</taxon>
    </lineage>
</organism>
<evidence type="ECO:0000256" key="2">
    <source>
        <dbReference type="SAM" id="Phobius"/>
    </source>
</evidence>
<gene>
    <name evidence="4" type="ORF">Krac_7763</name>
</gene>
<comment type="similarity">
    <text evidence="1">Belongs to the bacterial sugar transferase family.</text>
</comment>
<protein>
    <submittedName>
        <fullName evidence="4">Undecaprenyl-phosphate galactose phosphotransferase</fullName>
        <ecNumber evidence="4">2.7.8.6</ecNumber>
    </submittedName>
</protein>
<evidence type="ECO:0000256" key="1">
    <source>
        <dbReference type="ARBA" id="ARBA00006464"/>
    </source>
</evidence>
<dbReference type="InParanoid" id="D6TL14"/>
<dbReference type="EC" id="2.7.8.6" evidence="4"/>
<evidence type="ECO:0000259" key="3">
    <source>
        <dbReference type="Pfam" id="PF02397"/>
    </source>
</evidence>
<evidence type="ECO:0000313" key="4">
    <source>
        <dbReference type="EMBL" id="EFH86464.1"/>
    </source>
</evidence>
<dbReference type="STRING" id="485913.Krac_7763"/>
<sequence>MSLRGGIAMAVQAQATQVQQDLAFSRSYLRYKRLLDIAFTLLIGPFVLLVCLLVALCVRLDSQGPVFFRQKRVGQNGKTFEMLKFRSMYTNNDPRLHIEKIQQYMRGEKLSEEADESMAYKIHKDPRITRVGRIIRKLSFDELPQFWNVLRGEMTLVGPRPPLSYEVEIYKEGDWLRLSGKPGLTGTWQVYGRSRVTFQQMVEMDIAYLHQQSLWLDLKLIVLTVPVMLLARGGG</sequence>
<reference evidence="4" key="1">
    <citation type="journal article" date="2011" name="Stand. Genomic Sci.">
        <title>Non-contiguous finished genome sequence and contextual data of the filamentous soil bacterium Ktedonobacter racemifer type strain (SOSP1-21).</title>
        <authorList>
            <person name="Chang Y.J."/>
            <person name="Land M."/>
            <person name="Hauser L."/>
            <person name="Chertkov O."/>
            <person name="Del Rio T.G."/>
            <person name="Nolan M."/>
            <person name="Copeland A."/>
            <person name="Tice H."/>
            <person name="Cheng J.F."/>
            <person name="Lucas S."/>
            <person name="Han C."/>
            <person name="Goodwin L."/>
            <person name="Pitluck S."/>
            <person name="Ivanova N."/>
            <person name="Ovchinikova G."/>
            <person name="Pati A."/>
            <person name="Chen A."/>
            <person name="Palaniappan K."/>
            <person name="Mavromatis K."/>
            <person name="Liolios K."/>
            <person name="Brettin T."/>
            <person name="Fiebig A."/>
            <person name="Rohde M."/>
            <person name="Abt B."/>
            <person name="Goker M."/>
            <person name="Detter J.C."/>
            <person name="Woyke T."/>
            <person name="Bristow J."/>
            <person name="Eisen J.A."/>
            <person name="Markowitz V."/>
            <person name="Hugenholtz P."/>
            <person name="Kyrpides N.C."/>
            <person name="Klenk H.P."/>
            <person name="Lapidus A."/>
        </authorList>
    </citation>
    <scope>NUCLEOTIDE SEQUENCE [LARGE SCALE GENOMIC DNA]</scope>
    <source>
        <strain evidence="4">SOSP1-21</strain>
    </source>
</reference>
<keyword evidence="4" id="KW-0808">Transferase</keyword>
<dbReference type="PANTHER" id="PTHR30576">
    <property type="entry name" value="COLANIC BIOSYNTHESIS UDP-GLUCOSE LIPID CARRIER TRANSFERASE"/>
    <property type="match status" value="1"/>
</dbReference>
<feature type="domain" description="Bacterial sugar transferase" evidence="3">
    <location>
        <begin position="32"/>
        <end position="229"/>
    </location>
</feature>
<dbReference type="AlphaFoldDB" id="D6TL14"/>
<keyword evidence="2" id="KW-1133">Transmembrane helix</keyword>
<feature type="transmembrane region" description="Helical" evidence="2">
    <location>
        <begin position="34"/>
        <end position="56"/>
    </location>
</feature>
<keyword evidence="5" id="KW-1185">Reference proteome</keyword>
<dbReference type="Proteomes" id="UP000004508">
    <property type="component" value="Unassembled WGS sequence"/>
</dbReference>
<accession>D6TL14</accession>
<dbReference type="InterPro" id="IPR003362">
    <property type="entry name" value="Bact_transf"/>
</dbReference>
<dbReference type="EMBL" id="ADVG01000002">
    <property type="protein sequence ID" value="EFH86464.1"/>
    <property type="molecule type" value="Genomic_DNA"/>
</dbReference>
<keyword evidence="2" id="KW-0812">Transmembrane</keyword>
<name>D6TL14_KTERA</name>
<dbReference type="PANTHER" id="PTHR30576:SF10">
    <property type="entry name" value="SLL5057 PROTEIN"/>
    <property type="match status" value="1"/>
</dbReference>
<dbReference type="eggNOG" id="COG2148">
    <property type="taxonomic scope" value="Bacteria"/>
</dbReference>
<dbReference type="GO" id="GO:0047360">
    <property type="term" value="F:undecaprenyl-phosphate galactose phosphotransferase activity"/>
    <property type="evidence" value="ECO:0007669"/>
    <property type="project" value="UniProtKB-EC"/>
</dbReference>
<proteinExistence type="inferred from homology"/>
<dbReference type="Pfam" id="PF02397">
    <property type="entry name" value="Bac_transf"/>
    <property type="match status" value="1"/>
</dbReference>